<dbReference type="AlphaFoldDB" id="A0A5Q0GYQ2"/>
<evidence type="ECO:0000256" key="1">
    <source>
        <dbReference type="SAM" id="Phobius"/>
    </source>
</evidence>
<evidence type="ECO:0000313" key="2">
    <source>
        <dbReference type="EMBL" id="QFZ19177.1"/>
    </source>
</evidence>
<feature type="transmembrane region" description="Helical" evidence="1">
    <location>
        <begin position="6"/>
        <end position="29"/>
    </location>
</feature>
<dbReference type="EMBL" id="CP034550">
    <property type="protein sequence ID" value="QFZ19177.1"/>
    <property type="molecule type" value="Genomic_DNA"/>
</dbReference>
<reference evidence="3" key="1">
    <citation type="journal article" date="2021" name="Curr. Microbiol.">
        <title>Complete genome of nocamycin-producing strain Saccharothrix syringae NRRL B-16468 reveals the biosynthetic potential for secondary metabolites.</title>
        <authorList>
            <person name="Mo X."/>
            <person name="Yang S."/>
        </authorList>
    </citation>
    <scope>NUCLEOTIDE SEQUENCE [LARGE SCALE GENOMIC DNA]</scope>
    <source>
        <strain evidence="3">ATCC 51364 / DSM 43886 / JCM 6844 / KCTC 9398 / NBRC 14523 / NRRL B-16468 / INA 2240</strain>
    </source>
</reference>
<evidence type="ECO:0000313" key="3">
    <source>
        <dbReference type="Proteomes" id="UP000325787"/>
    </source>
</evidence>
<proteinExistence type="predicted"/>
<accession>A0A5Q0GYQ2</accession>
<name>A0A5Q0GYQ2_SACSY</name>
<feature type="transmembrane region" description="Helical" evidence="1">
    <location>
        <begin position="36"/>
        <end position="61"/>
    </location>
</feature>
<keyword evidence="1" id="KW-0472">Membrane</keyword>
<keyword evidence="3" id="KW-1185">Reference proteome</keyword>
<keyword evidence="1" id="KW-0812">Transmembrane</keyword>
<dbReference type="RefSeq" id="WP_033434165.1">
    <property type="nucleotide sequence ID" value="NZ_CP034550.1"/>
</dbReference>
<keyword evidence="1" id="KW-1133">Transmembrane helix</keyword>
<dbReference type="Proteomes" id="UP000325787">
    <property type="component" value="Chromosome"/>
</dbReference>
<sequence>MNWGALGGVLLVSLAVVVGTVGLFSLGIAAADRGGAVAGAGSALCFAGCAVLVGCGIYLVAVG</sequence>
<organism evidence="2 3">
    <name type="scientific">Saccharothrix syringae</name>
    <name type="common">Nocardiopsis syringae</name>
    <dbReference type="NCBI Taxonomy" id="103733"/>
    <lineage>
        <taxon>Bacteria</taxon>
        <taxon>Bacillati</taxon>
        <taxon>Actinomycetota</taxon>
        <taxon>Actinomycetes</taxon>
        <taxon>Pseudonocardiales</taxon>
        <taxon>Pseudonocardiaceae</taxon>
        <taxon>Saccharothrix</taxon>
    </lineage>
</organism>
<dbReference type="KEGG" id="ssyi:EKG83_18545"/>
<protein>
    <submittedName>
        <fullName evidence="2">Uncharacterized protein</fullName>
    </submittedName>
</protein>
<gene>
    <name evidence="2" type="ORF">EKG83_18545</name>
</gene>